<protein>
    <recommendedName>
        <fullName evidence="5">ABC-type quaternary amine transporter</fullName>
        <ecNumber evidence="5">7.6.2.9</ecNumber>
    </recommendedName>
</protein>
<evidence type="ECO:0000259" key="6">
    <source>
        <dbReference type="PROSITE" id="PS50893"/>
    </source>
</evidence>
<keyword evidence="2" id="KW-0813">Transport</keyword>
<dbReference type="Proteomes" id="UP000236214">
    <property type="component" value="Unassembled WGS sequence"/>
</dbReference>
<proteinExistence type="inferred from homology"/>
<dbReference type="EC" id="7.6.2.9" evidence="5"/>
<dbReference type="PROSITE" id="PS50893">
    <property type="entry name" value="ABC_TRANSPORTER_2"/>
    <property type="match status" value="1"/>
</dbReference>
<accession>A0A2H6CSF0</accession>
<sequence length="319" mass="35713">MMSTAIEFQNVSKSFGDTMVIPDMNLSIAQGELFVLVGTSGSGKTTSLKMVNRLEEPTEGNIFISGKKAKDYPLQQLRWSMGYILQQIALFPTMTVAQNIAVIPEMKKVSKKEINRLVDDLLAKVGLDPDKYRNRMPSELSGGEQQRIGILRAIASKPDIVLMDEPFGALDPLSRTTLQDLILDLHKELDNTIIFVTHDMDEAMKLGDRIGIMGDGELLQVGTPRELAQNPTNDFVRDFFRSSADKSVYQVSVKQVAQKEGYESAPNDEKKVKQLQEDATLQDVFTALSSYDYIEVLDSQQNSLGYLSKNQIFQYLSRV</sequence>
<evidence type="ECO:0000256" key="3">
    <source>
        <dbReference type="ARBA" id="ARBA00022741"/>
    </source>
</evidence>
<evidence type="ECO:0000313" key="8">
    <source>
        <dbReference type="Proteomes" id="UP000236214"/>
    </source>
</evidence>
<dbReference type="PROSITE" id="PS00211">
    <property type="entry name" value="ABC_TRANSPORTER_1"/>
    <property type="match status" value="1"/>
</dbReference>
<dbReference type="InterPro" id="IPR003593">
    <property type="entry name" value="AAA+_ATPase"/>
</dbReference>
<keyword evidence="8" id="KW-1185">Reference proteome</keyword>
<feature type="domain" description="ABC transporter" evidence="6">
    <location>
        <begin position="6"/>
        <end position="240"/>
    </location>
</feature>
<dbReference type="SMART" id="SM00382">
    <property type="entry name" value="AAA"/>
    <property type="match status" value="1"/>
</dbReference>
<dbReference type="InterPro" id="IPR017871">
    <property type="entry name" value="ABC_transporter-like_CS"/>
</dbReference>
<dbReference type="GO" id="GO:0005524">
    <property type="term" value="F:ATP binding"/>
    <property type="evidence" value="ECO:0007669"/>
    <property type="project" value="UniProtKB-KW"/>
</dbReference>
<dbReference type="PANTHER" id="PTHR43117:SF4">
    <property type="entry name" value="OSMOPROTECTANT IMPORT ATP-BINDING PROTEIN OSMV"/>
    <property type="match status" value="1"/>
</dbReference>
<comment type="similarity">
    <text evidence="1">Belongs to the ABC transporter superfamily.</text>
</comment>
<evidence type="ECO:0000256" key="1">
    <source>
        <dbReference type="ARBA" id="ARBA00005417"/>
    </source>
</evidence>
<reference evidence="7 8" key="1">
    <citation type="submission" date="2016-05" db="EMBL/GenBank/DDBJ databases">
        <title>Whole genome sequencing of Tetragenococcus halophilus subsp. halophilus NISL 7118.</title>
        <authorList>
            <person name="Shiwa Y."/>
            <person name="Nishimura I."/>
            <person name="Yoshikawa H."/>
            <person name="Koyama Y."/>
            <person name="Oguma T."/>
        </authorList>
    </citation>
    <scope>NUCLEOTIDE SEQUENCE [LARGE SCALE GENOMIC DNA]</scope>
    <source>
        <strain evidence="7 8">NISL 7118</strain>
    </source>
</reference>
<evidence type="ECO:0000256" key="4">
    <source>
        <dbReference type="ARBA" id="ARBA00022840"/>
    </source>
</evidence>
<dbReference type="EMBL" id="BDEC01000028">
    <property type="protein sequence ID" value="GBD67911.1"/>
    <property type="molecule type" value="Genomic_DNA"/>
</dbReference>
<dbReference type="SUPFAM" id="SSF52540">
    <property type="entry name" value="P-loop containing nucleoside triphosphate hydrolases"/>
    <property type="match status" value="1"/>
</dbReference>
<evidence type="ECO:0000313" key="7">
    <source>
        <dbReference type="EMBL" id="GBD67911.1"/>
    </source>
</evidence>
<dbReference type="Pfam" id="PF00005">
    <property type="entry name" value="ABC_tran"/>
    <property type="match status" value="1"/>
</dbReference>
<dbReference type="Gene3D" id="3.40.50.300">
    <property type="entry name" value="P-loop containing nucleotide triphosphate hydrolases"/>
    <property type="match status" value="1"/>
</dbReference>
<evidence type="ECO:0000256" key="2">
    <source>
        <dbReference type="ARBA" id="ARBA00022448"/>
    </source>
</evidence>
<gene>
    <name evidence="7" type="ORF">TEHN7118_0717</name>
</gene>
<keyword evidence="3" id="KW-0547">Nucleotide-binding</keyword>
<dbReference type="AlphaFoldDB" id="A0A2H6CSF0"/>
<evidence type="ECO:0000256" key="5">
    <source>
        <dbReference type="ARBA" id="ARBA00066388"/>
    </source>
</evidence>
<dbReference type="InterPro" id="IPR003439">
    <property type="entry name" value="ABC_transporter-like_ATP-bd"/>
</dbReference>
<dbReference type="PANTHER" id="PTHR43117">
    <property type="entry name" value="OSMOPROTECTANT IMPORT ATP-BINDING PROTEIN OSMV"/>
    <property type="match status" value="1"/>
</dbReference>
<keyword evidence="4 7" id="KW-0067">ATP-binding</keyword>
<dbReference type="GO" id="GO:0016887">
    <property type="term" value="F:ATP hydrolysis activity"/>
    <property type="evidence" value="ECO:0007669"/>
    <property type="project" value="InterPro"/>
</dbReference>
<dbReference type="GO" id="GO:0015418">
    <property type="term" value="F:ABC-type quaternary ammonium compound transporting activity"/>
    <property type="evidence" value="ECO:0007669"/>
    <property type="project" value="UniProtKB-EC"/>
</dbReference>
<dbReference type="FunFam" id="3.40.50.300:FF:000425">
    <property type="entry name" value="Probable ABC transporter, ATP-binding subunit"/>
    <property type="match status" value="1"/>
</dbReference>
<organism evidence="7 8">
    <name type="scientific">Tetragenococcus halophilus subsp. halophilus</name>
    <dbReference type="NCBI Taxonomy" id="1513897"/>
    <lineage>
        <taxon>Bacteria</taxon>
        <taxon>Bacillati</taxon>
        <taxon>Bacillota</taxon>
        <taxon>Bacilli</taxon>
        <taxon>Lactobacillales</taxon>
        <taxon>Enterococcaceae</taxon>
        <taxon>Tetragenococcus</taxon>
    </lineage>
</organism>
<dbReference type="InterPro" id="IPR027417">
    <property type="entry name" value="P-loop_NTPase"/>
</dbReference>
<comment type="caution">
    <text evidence="7">The sequence shown here is derived from an EMBL/GenBank/DDBJ whole genome shotgun (WGS) entry which is preliminary data.</text>
</comment>
<name>A0A2H6CSF0_TETHA</name>